<name>A0ACB8T6Y4_9AGAM</name>
<keyword evidence="2" id="KW-1185">Reference proteome</keyword>
<protein>
    <submittedName>
        <fullName evidence="1">MFS general substrate transporter</fullName>
    </submittedName>
</protein>
<sequence length="623" mass="67017">MAFILIPRLIKHLKARNEQSSPSAPTYASATHVSPTYVAQPQLRNDLETGRGPPADRGIGYRVILMIALVIPVFLETLDYTIVATAQPHIASIFNRLDLQSYIGTVYLLTSTVFLPFFGSVADIYGRHFALQASILFFLVGSAISTGAMSMPTMLVGRGVAGIGAAGMLTVVRVILADSRSLRDNAWQNAILFALYTIGYVCGPLIGGKLLQYSFRWIFAINLPACVVAMVLVFFLLRTRTKGQDPTRRSYSHVQRLLQLDWIGTFLFVAAGILVLLALNWGSTTGWNDVKVIVSFVVGGVVFAICILWEYVLQRSQRSQVRSEHTAMNVVPMLPLDIFGSWDVIAVSASAFSGGMILLVMFYFLSIFFTIVDGYSATKAGTSLLLFAPGMGAGSILSLSMIATTKQPKYPIMLGGIVSVVGLGLVSAGIKTDDQNSIKWALFTTGLGIGLTIGPTATHARFAQPEHRVAVVTAMTLFFRSLGGTVGLAQCAAVLNAKIKTYIQSLVTSGALSSSDASTLELTGSSLTSLGGINSLSAQLQQFVRDGYQNGTRWAFISLIPWAGVAFLMTLVLSNVSSMDDSARPSGSSVELMRASEEPKDEVTRVGVQPVQNAYTGGRQARR</sequence>
<gene>
    <name evidence="1" type="ORF">BV25DRAFT_351691</name>
</gene>
<reference evidence="1" key="1">
    <citation type="submission" date="2021-03" db="EMBL/GenBank/DDBJ databases">
        <authorList>
            <consortium name="DOE Joint Genome Institute"/>
            <person name="Ahrendt S."/>
            <person name="Looney B.P."/>
            <person name="Miyauchi S."/>
            <person name="Morin E."/>
            <person name="Drula E."/>
            <person name="Courty P.E."/>
            <person name="Chicoki N."/>
            <person name="Fauchery L."/>
            <person name="Kohler A."/>
            <person name="Kuo A."/>
            <person name="Labutti K."/>
            <person name="Pangilinan J."/>
            <person name="Lipzen A."/>
            <person name="Riley R."/>
            <person name="Andreopoulos W."/>
            <person name="He G."/>
            <person name="Johnson J."/>
            <person name="Barry K.W."/>
            <person name="Grigoriev I.V."/>
            <person name="Nagy L."/>
            <person name="Hibbett D."/>
            <person name="Henrissat B."/>
            <person name="Matheny P.B."/>
            <person name="Labbe J."/>
            <person name="Martin F."/>
        </authorList>
    </citation>
    <scope>NUCLEOTIDE SEQUENCE</scope>
    <source>
        <strain evidence="1">HHB10654</strain>
    </source>
</reference>
<proteinExistence type="predicted"/>
<evidence type="ECO:0000313" key="1">
    <source>
        <dbReference type="EMBL" id="KAI0064182.1"/>
    </source>
</evidence>
<reference evidence="1" key="2">
    <citation type="journal article" date="2022" name="New Phytol.">
        <title>Evolutionary transition to the ectomycorrhizal habit in the genomes of a hyperdiverse lineage of mushroom-forming fungi.</title>
        <authorList>
            <person name="Looney B."/>
            <person name="Miyauchi S."/>
            <person name="Morin E."/>
            <person name="Drula E."/>
            <person name="Courty P.E."/>
            <person name="Kohler A."/>
            <person name="Kuo A."/>
            <person name="LaButti K."/>
            <person name="Pangilinan J."/>
            <person name="Lipzen A."/>
            <person name="Riley R."/>
            <person name="Andreopoulos W."/>
            <person name="He G."/>
            <person name="Johnson J."/>
            <person name="Nolan M."/>
            <person name="Tritt A."/>
            <person name="Barry K.W."/>
            <person name="Grigoriev I.V."/>
            <person name="Nagy L.G."/>
            <person name="Hibbett D."/>
            <person name="Henrissat B."/>
            <person name="Matheny P.B."/>
            <person name="Labbe J."/>
            <person name="Martin F.M."/>
        </authorList>
    </citation>
    <scope>NUCLEOTIDE SEQUENCE</scope>
    <source>
        <strain evidence="1">HHB10654</strain>
    </source>
</reference>
<accession>A0ACB8T6Y4</accession>
<evidence type="ECO:0000313" key="2">
    <source>
        <dbReference type="Proteomes" id="UP000814140"/>
    </source>
</evidence>
<organism evidence="1 2">
    <name type="scientific">Artomyces pyxidatus</name>
    <dbReference type="NCBI Taxonomy" id="48021"/>
    <lineage>
        <taxon>Eukaryota</taxon>
        <taxon>Fungi</taxon>
        <taxon>Dikarya</taxon>
        <taxon>Basidiomycota</taxon>
        <taxon>Agaricomycotina</taxon>
        <taxon>Agaricomycetes</taxon>
        <taxon>Russulales</taxon>
        <taxon>Auriscalpiaceae</taxon>
        <taxon>Artomyces</taxon>
    </lineage>
</organism>
<comment type="caution">
    <text evidence="1">The sequence shown here is derived from an EMBL/GenBank/DDBJ whole genome shotgun (WGS) entry which is preliminary data.</text>
</comment>
<dbReference type="EMBL" id="MU277200">
    <property type="protein sequence ID" value="KAI0064182.1"/>
    <property type="molecule type" value="Genomic_DNA"/>
</dbReference>
<dbReference type="Proteomes" id="UP000814140">
    <property type="component" value="Unassembled WGS sequence"/>
</dbReference>